<sequence>MTSTHPDIDSKVRKALEGTKFEVSKLEKIMGGSVNWIYKAILVTPLDNGEKEVLIKHGEPYMASKPEFALPPLRGVIETESLKILSTVSTFDNLSKETYNFVVRTPELYDFDQASSTQILELMFDGINLKDYAIQRYGSPTSDSFQSQCQKLGRAIGRWLRDFATRSAQQVRHRDLVAQNEFGQTVRYMVNYVWLHERIKEYPDLLKDTKDILAKVEQMAAAEKEDKNKLQVIHGDFWTGNVVLPNAAIKKGTKIPVFVVDWEMTQLGLPSVDFGQMIAEMYALWLYKSVDAGLWMMEGFIEGYGDISEDFALRTAIHVGTHLVCVTTDFPAWGRENYERVVEIGRDIIVHAWEKDHEWFRNGDLACLFGGWSRGWAFVCAGM</sequence>
<dbReference type="SUPFAM" id="SSF56112">
    <property type="entry name" value="Protein kinase-like (PK-like)"/>
    <property type="match status" value="1"/>
</dbReference>
<dbReference type="EMBL" id="JAAOAS010000295">
    <property type="protein sequence ID" value="KAF5581262.1"/>
    <property type="molecule type" value="Genomic_DNA"/>
</dbReference>
<dbReference type="InterPro" id="IPR002575">
    <property type="entry name" value="Aminoglycoside_PTrfase"/>
</dbReference>
<dbReference type="AlphaFoldDB" id="A0A8H5KWN9"/>
<gene>
    <name evidence="2" type="ORF">FPCIR_10255</name>
</gene>
<feature type="domain" description="Aminoglycoside phosphotransferase" evidence="1">
    <location>
        <begin position="104"/>
        <end position="280"/>
    </location>
</feature>
<organism evidence="2 3">
    <name type="scientific">Fusarium pseudocircinatum</name>
    <dbReference type="NCBI Taxonomy" id="56676"/>
    <lineage>
        <taxon>Eukaryota</taxon>
        <taxon>Fungi</taxon>
        <taxon>Dikarya</taxon>
        <taxon>Ascomycota</taxon>
        <taxon>Pezizomycotina</taxon>
        <taxon>Sordariomycetes</taxon>
        <taxon>Hypocreomycetidae</taxon>
        <taxon>Hypocreales</taxon>
        <taxon>Nectriaceae</taxon>
        <taxon>Fusarium</taxon>
        <taxon>Fusarium fujikuroi species complex</taxon>
    </lineage>
</organism>
<protein>
    <submittedName>
        <fullName evidence="2">Phosphotransferase enzyme family</fullName>
    </submittedName>
</protein>
<accession>A0A8H5KWN9</accession>
<name>A0A8H5KWN9_9HYPO</name>
<keyword evidence="3" id="KW-1185">Reference proteome</keyword>
<dbReference type="OrthoDB" id="25129at2759"/>
<evidence type="ECO:0000259" key="1">
    <source>
        <dbReference type="Pfam" id="PF01636"/>
    </source>
</evidence>
<proteinExistence type="predicted"/>
<dbReference type="Gene3D" id="3.30.200.20">
    <property type="entry name" value="Phosphorylase Kinase, domain 1"/>
    <property type="match status" value="1"/>
</dbReference>
<keyword evidence="2" id="KW-0808">Transferase</keyword>
<dbReference type="GO" id="GO:0016740">
    <property type="term" value="F:transferase activity"/>
    <property type="evidence" value="ECO:0007669"/>
    <property type="project" value="UniProtKB-KW"/>
</dbReference>
<evidence type="ECO:0000313" key="2">
    <source>
        <dbReference type="EMBL" id="KAF5581262.1"/>
    </source>
</evidence>
<evidence type="ECO:0000313" key="3">
    <source>
        <dbReference type="Proteomes" id="UP000546213"/>
    </source>
</evidence>
<comment type="caution">
    <text evidence="2">The sequence shown here is derived from an EMBL/GenBank/DDBJ whole genome shotgun (WGS) entry which is preliminary data.</text>
</comment>
<dbReference type="Gene3D" id="3.90.1200.10">
    <property type="match status" value="1"/>
</dbReference>
<dbReference type="Proteomes" id="UP000546213">
    <property type="component" value="Unassembled WGS sequence"/>
</dbReference>
<dbReference type="Pfam" id="PF01636">
    <property type="entry name" value="APH"/>
    <property type="match status" value="1"/>
</dbReference>
<reference evidence="2 3" key="1">
    <citation type="submission" date="2020-05" db="EMBL/GenBank/DDBJ databases">
        <title>Identification and distribution of gene clusters putatively required for synthesis of sphingolipid metabolism inhibitors in phylogenetically diverse species of the filamentous fungus Fusarium.</title>
        <authorList>
            <person name="Kim H.-S."/>
            <person name="Busman M."/>
            <person name="Brown D.W."/>
            <person name="Divon H."/>
            <person name="Uhlig S."/>
            <person name="Proctor R.H."/>
        </authorList>
    </citation>
    <scope>NUCLEOTIDE SEQUENCE [LARGE SCALE GENOMIC DNA]</scope>
    <source>
        <strain evidence="2 3">NRRL 36939</strain>
    </source>
</reference>
<dbReference type="InterPro" id="IPR011009">
    <property type="entry name" value="Kinase-like_dom_sf"/>
</dbReference>